<organism evidence="2 3">
    <name type="scientific">Pantoea phage vB_PagS_AAS21</name>
    <dbReference type="NCBI Taxonomy" id="2575261"/>
    <lineage>
        <taxon>Viruses</taxon>
        <taxon>Duplodnaviria</taxon>
        <taxon>Heunggongvirae</taxon>
        <taxon>Uroviricota</taxon>
        <taxon>Caudoviricetes</taxon>
        <taxon>Demerecviridae</taxon>
        <taxon>Keyvirus</taxon>
        <taxon>Keyvirus AAS21</taxon>
    </lineage>
</organism>
<evidence type="ECO:0000256" key="1">
    <source>
        <dbReference type="SAM" id="Phobius"/>
    </source>
</evidence>
<protein>
    <submittedName>
        <fullName evidence="2">Uncharacterized protein</fullName>
    </submittedName>
</protein>
<proteinExistence type="predicted"/>
<accession>A0A4Y5P1V6</accession>
<feature type="transmembrane region" description="Helical" evidence="1">
    <location>
        <begin position="6"/>
        <end position="34"/>
    </location>
</feature>
<keyword evidence="1" id="KW-0472">Membrane</keyword>
<dbReference type="Proteomes" id="UP000308921">
    <property type="component" value="Segment"/>
</dbReference>
<reference evidence="2 3" key="1">
    <citation type="submission" date="2019-04" db="EMBL/GenBank/DDBJ databases">
        <title>Complete genome sequence of Pantoea bacteriophage vB_PagS_AAS21.</title>
        <authorList>
            <person name="Truncaite L."/>
            <person name="Simoliuniene M."/>
            <person name="Zajanckauskaite A."/>
            <person name="Meskys R."/>
            <person name="Simoliunas E."/>
        </authorList>
    </citation>
    <scope>NUCLEOTIDE SEQUENCE [LARGE SCALE GENOMIC DNA]</scope>
</reference>
<keyword evidence="1" id="KW-0812">Transmembrane</keyword>
<keyword evidence="3" id="KW-1185">Reference proteome</keyword>
<sequence>MFDRIANATILVIGVIVLSVACFFIAVGFSGAIFDAIRIIMA</sequence>
<name>A0A4Y5P1V6_9CAUD</name>
<keyword evidence="1" id="KW-1133">Transmembrane helix</keyword>
<gene>
    <name evidence="2" type="ORF">AAS21_gp209</name>
</gene>
<evidence type="ECO:0000313" key="2">
    <source>
        <dbReference type="EMBL" id="QCW23947.1"/>
    </source>
</evidence>
<dbReference type="EMBL" id="MK770119">
    <property type="protein sequence ID" value="QCW23947.1"/>
    <property type="molecule type" value="Genomic_DNA"/>
</dbReference>
<dbReference type="PROSITE" id="PS51257">
    <property type="entry name" value="PROKAR_LIPOPROTEIN"/>
    <property type="match status" value="1"/>
</dbReference>
<evidence type="ECO:0000313" key="3">
    <source>
        <dbReference type="Proteomes" id="UP000308921"/>
    </source>
</evidence>